<name>A0ABV8AM36_9BACT</name>
<dbReference type="Proteomes" id="UP001595805">
    <property type="component" value="Unassembled WGS sequence"/>
</dbReference>
<dbReference type="Pfam" id="PF11751">
    <property type="entry name" value="PorP_SprF"/>
    <property type="match status" value="1"/>
</dbReference>
<organism evidence="1 2">
    <name type="scientific">Algoriphagus namhaensis</name>
    <dbReference type="NCBI Taxonomy" id="915353"/>
    <lineage>
        <taxon>Bacteria</taxon>
        <taxon>Pseudomonadati</taxon>
        <taxon>Bacteroidota</taxon>
        <taxon>Cytophagia</taxon>
        <taxon>Cytophagales</taxon>
        <taxon>Cyclobacteriaceae</taxon>
        <taxon>Algoriphagus</taxon>
    </lineage>
</organism>
<reference evidence="2" key="1">
    <citation type="journal article" date="2019" name="Int. J. Syst. Evol. Microbiol.">
        <title>The Global Catalogue of Microorganisms (GCM) 10K type strain sequencing project: providing services to taxonomists for standard genome sequencing and annotation.</title>
        <authorList>
            <consortium name="The Broad Institute Genomics Platform"/>
            <consortium name="The Broad Institute Genome Sequencing Center for Infectious Disease"/>
            <person name="Wu L."/>
            <person name="Ma J."/>
        </authorList>
    </citation>
    <scope>NUCLEOTIDE SEQUENCE [LARGE SCALE GENOMIC DNA]</scope>
    <source>
        <strain evidence="2">CCUG 60523</strain>
    </source>
</reference>
<dbReference type="RefSeq" id="WP_377902959.1">
    <property type="nucleotide sequence ID" value="NZ_JBHRZS010000003.1"/>
</dbReference>
<accession>A0ABV8AM36</accession>
<evidence type="ECO:0000313" key="1">
    <source>
        <dbReference type="EMBL" id="MFC3878973.1"/>
    </source>
</evidence>
<dbReference type="InterPro" id="IPR019861">
    <property type="entry name" value="PorP/SprF_Bacteroidetes"/>
</dbReference>
<protein>
    <submittedName>
        <fullName evidence="1">Type IX secretion system membrane protein PorP/SprF</fullName>
    </submittedName>
</protein>
<dbReference type="NCBIfam" id="TIGR03519">
    <property type="entry name" value="T9SS_PorP_fam"/>
    <property type="match status" value="1"/>
</dbReference>
<comment type="caution">
    <text evidence="1">The sequence shown here is derived from an EMBL/GenBank/DDBJ whole genome shotgun (WGS) entry which is preliminary data.</text>
</comment>
<proteinExistence type="predicted"/>
<keyword evidence="2" id="KW-1185">Reference proteome</keyword>
<evidence type="ECO:0000313" key="2">
    <source>
        <dbReference type="Proteomes" id="UP001595805"/>
    </source>
</evidence>
<dbReference type="EMBL" id="JBHRZS010000003">
    <property type="protein sequence ID" value="MFC3878973.1"/>
    <property type="molecule type" value="Genomic_DNA"/>
</dbReference>
<sequence>MNQEGAFLLFFKKAIFLVFLLGFSHFAWSQQDAQFTQYMYNGMYYNPAFAGKDGGLRFSALHRSQWLNYTTNSGTGGAPVTQLLTAQNNIAGKNIGYGLTVVNDQIGATGNLEVNLQGAYHKKINRGTLSFGVYAGMFSSSLDYGELIVVNPEPNLPTSGKESQINFNFGAGILLDKRSFYLGLSSRHLNEPAFDFGDGSFDNQLKNHSYALFGYRFRPVGSLTIEPSLLIKSVSFNNFSYDVSVIATHQNKISGGVAFRGEESISLILGYSLLRDNSLRLGYAFDLVIGGLEAKSPTSHELMLRYVLPDITKQIDRVIQRTPRFRF</sequence>
<gene>
    <name evidence="1" type="ORF">ACFOSV_02235</name>
</gene>